<comment type="caution">
    <text evidence="4">The sequence shown here is derived from an EMBL/GenBank/DDBJ whole genome shotgun (WGS) entry which is preliminary data.</text>
</comment>
<dbReference type="EMBL" id="JAJHNU010000003">
    <property type="protein sequence ID" value="MDN4121941.1"/>
    <property type="molecule type" value="Genomic_DNA"/>
</dbReference>
<evidence type="ECO:0000313" key="5">
    <source>
        <dbReference type="Proteomes" id="UP001168613"/>
    </source>
</evidence>
<keyword evidence="2" id="KW-0812">Transmembrane</keyword>
<feature type="signal peptide" evidence="2">
    <location>
        <begin position="1"/>
        <end position="20"/>
    </location>
</feature>
<evidence type="ECO:0000256" key="1">
    <source>
        <dbReference type="ARBA" id="ARBA00007613"/>
    </source>
</evidence>
<keyword evidence="2" id="KW-0449">Lipoprotein</keyword>
<evidence type="ECO:0000256" key="3">
    <source>
        <dbReference type="SAM" id="MobiDB-lite"/>
    </source>
</evidence>
<evidence type="ECO:0000256" key="2">
    <source>
        <dbReference type="RuleBase" id="RU362097"/>
    </source>
</evidence>
<feature type="compositionally biased region" description="Polar residues" evidence="3">
    <location>
        <begin position="111"/>
        <end position="132"/>
    </location>
</feature>
<dbReference type="SUPFAM" id="SSF56954">
    <property type="entry name" value="Outer membrane efflux proteins (OEP)"/>
    <property type="match status" value="1"/>
</dbReference>
<dbReference type="PANTHER" id="PTHR30203:SF25">
    <property type="entry name" value="OUTER MEMBRANE PROTEIN-RELATED"/>
    <property type="match status" value="1"/>
</dbReference>
<keyword evidence="2" id="KW-0732">Signal</keyword>
<dbReference type="Pfam" id="PF02321">
    <property type="entry name" value="OEP"/>
    <property type="match status" value="2"/>
</dbReference>
<keyword evidence="2" id="KW-1134">Transmembrane beta strand</keyword>
<sequence length="491" mass="53480">MFESLLKRLVCLRSSPVVLSALLLSACAVGPNYQAPAISLESAYARQGETGLTARVPEADVQFWRNWGDPFLEGLVADTLRANHDIRIALSRYEQARALTYQAELDRYPTPSASGELSHQRVSASQASGLSRTQRDGDSHQLSLAAVWELDFFGRVRRSIESKKADTEAYAADLAGVQVAVVAEVIDAYFRLRGLQERLRVARDNESNQADTLRLIHVLFQEGRGTSLDVDRAGAQLALTRSRVPALQAQAEVTANRIAVLTGRQPAVMANELDRPVVLPIISVQVNAGVPGQLLRRRPDIAAAERRLAGATARIGVATADLFPRFTLGGLIGTQALGVNALFQRDSETRLISLGVGGSFLDVARVRSRIAAANLEAAQSLEMYQQTVLAAMEEAENALLRLTHTQTEQSFLEQAVQASRRAASTARLRFEDGMVSVLEVLEAERVRLDAEERLAQSTTEQARALVGIYKTLAGGWPQLLPDLQQGAIAQR</sequence>
<keyword evidence="2" id="KW-0564">Palmitate</keyword>
<dbReference type="InterPro" id="IPR003423">
    <property type="entry name" value="OMP_efflux"/>
</dbReference>
<feature type="region of interest" description="Disordered" evidence="3">
    <location>
        <begin position="110"/>
        <end position="136"/>
    </location>
</feature>
<dbReference type="Proteomes" id="UP001168613">
    <property type="component" value="Unassembled WGS sequence"/>
</dbReference>
<accession>A0ABT8EKX6</accession>
<dbReference type="PANTHER" id="PTHR30203">
    <property type="entry name" value="OUTER MEMBRANE CATION EFFLUX PROTEIN"/>
    <property type="match status" value="1"/>
</dbReference>
<proteinExistence type="inferred from homology"/>
<dbReference type="RefSeq" id="WP_266123052.1">
    <property type="nucleotide sequence ID" value="NZ_JAJHNU010000003.1"/>
</dbReference>
<keyword evidence="2" id="KW-0472">Membrane</keyword>
<organism evidence="4 5">
    <name type="scientific">Alcaligenes endophyticus</name>
    <dbReference type="NCBI Taxonomy" id="1929088"/>
    <lineage>
        <taxon>Bacteria</taxon>
        <taxon>Pseudomonadati</taxon>
        <taxon>Pseudomonadota</taxon>
        <taxon>Betaproteobacteria</taxon>
        <taxon>Burkholderiales</taxon>
        <taxon>Alcaligenaceae</taxon>
        <taxon>Alcaligenes</taxon>
    </lineage>
</organism>
<dbReference type="InterPro" id="IPR010131">
    <property type="entry name" value="MdtP/NodT-like"/>
</dbReference>
<dbReference type="PROSITE" id="PS51257">
    <property type="entry name" value="PROKAR_LIPOPROTEIN"/>
    <property type="match status" value="1"/>
</dbReference>
<gene>
    <name evidence="4" type="ORF">LMS43_11650</name>
</gene>
<feature type="chain" id="PRO_5044995588" evidence="2">
    <location>
        <begin position="21"/>
        <end position="491"/>
    </location>
</feature>
<name>A0ABT8EKX6_9BURK</name>
<evidence type="ECO:0000313" key="4">
    <source>
        <dbReference type="EMBL" id="MDN4121941.1"/>
    </source>
</evidence>
<comment type="similarity">
    <text evidence="1 2">Belongs to the outer membrane factor (OMF) (TC 1.B.17) family.</text>
</comment>
<dbReference type="Gene3D" id="2.20.200.10">
    <property type="entry name" value="Outer membrane efflux proteins (OEP)"/>
    <property type="match status" value="1"/>
</dbReference>
<keyword evidence="5" id="KW-1185">Reference proteome</keyword>
<dbReference type="Gene3D" id="1.20.1600.10">
    <property type="entry name" value="Outer membrane efflux proteins (OEP)"/>
    <property type="match status" value="1"/>
</dbReference>
<comment type="subcellular location">
    <subcellularLocation>
        <location evidence="2">Cell membrane</location>
        <topology evidence="2">Lipid-anchor</topology>
    </subcellularLocation>
</comment>
<dbReference type="NCBIfam" id="TIGR01845">
    <property type="entry name" value="outer_NodT"/>
    <property type="match status" value="1"/>
</dbReference>
<protein>
    <submittedName>
        <fullName evidence="4">Efflux transporter outer membrane subunit</fullName>
    </submittedName>
</protein>
<reference evidence="4" key="1">
    <citation type="submission" date="2021-11" db="EMBL/GenBank/DDBJ databases">
        <title>Draft genome sequence of Alcaligenes endophyticus type strain CCUG 75668T.</title>
        <authorList>
            <person name="Salva-Serra F."/>
            <person name="Duran R.E."/>
            <person name="Seeger M."/>
            <person name="Moore E.R.B."/>
            <person name="Jaen-Luchoro D."/>
        </authorList>
    </citation>
    <scope>NUCLEOTIDE SEQUENCE</scope>
    <source>
        <strain evidence="4">CCUG 75668</strain>
    </source>
</reference>